<sequence>MEFFVSVAITIGVNSCSEPTDVEEPTESVFKEETVAEGHRRVWNWVYEKSASPPPRSATTSEGCRRE</sequence>
<evidence type="ECO:0000313" key="1">
    <source>
        <dbReference type="EMBL" id="OWM74840.1"/>
    </source>
</evidence>
<dbReference type="AlphaFoldDB" id="A0A218WR54"/>
<reference evidence="2" key="1">
    <citation type="journal article" date="2017" name="Plant J.">
        <title>The pomegranate (Punica granatum L.) genome and the genomics of punicalagin biosynthesis.</title>
        <authorList>
            <person name="Qin G."/>
            <person name="Xu C."/>
            <person name="Ming R."/>
            <person name="Tang H."/>
            <person name="Guyot R."/>
            <person name="Kramer E.M."/>
            <person name="Hu Y."/>
            <person name="Yi X."/>
            <person name="Qi Y."/>
            <person name="Xu X."/>
            <person name="Gao Z."/>
            <person name="Pan H."/>
            <person name="Jian J."/>
            <person name="Tian Y."/>
            <person name="Yue Z."/>
            <person name="Xu Y."/>
        </authorList>
    </citation>
    <scope>NUCLEOTIDE SEQUENCE [LARGE SCALE GENOMIC DNA]</scope>
    <source>
        <strain evidence="2">cv. Dabenzi</strain>
    </source>
</reference>
<evidence type="ECO:0000313" key="2">
    <source>
        <dbReference type="Proteomes" id="UP000197138"/>
    </source>
</evidence>
<dbReference type="Proteomes" id="UP000197138">
    <property type="component" value="Unassembled WGS sequence"/>
</dbReference>
<comment type="caution">
    <text evidence="1">The sequence shown here is derived from an EMBL/GenBank/DDBJ whole genome shotgun (WGS) entry which is preliminary data.</text>
</comment>
<accession>A0A218WR54</accession>
<organism evidence="1 2">
    <name type="scientific">Punica granatum</name>
    <name type="common">Pomegranate</name>
    <dbReference type="NCBI Taxonomy" id="22663"/>
    <lineage>
        <taxon>Eukaryota</taxon>
        <taxon>Viridiplantae</taxon>
        <taxon>Streptophyta</taxon>
        <taxon>Embryophyta</taxon>
        <taxon>Tracheophyta</taxon>
        <taxon>Spermatophyta</taxon>
        <taxon>Magnoliopsida</taxon>
        <taxon>eudicotyledons</taxon>
        <taxon>Gunneridae</taxon>
        <taxon>Pentapetalae</taxon>
        <taxon>rosids</taxon>
        <taxon>malvids</taxon>
        <taxon>Myrtales</taxon>
        <taxon>Lythraceae</taxon>
        <taxon>Punica</taxon>
    </lineage>
</organism>
<protein>
    <submittedName>
        <fullName evidence="1">Uncharacterized protein</fullName>
    </submittedName>
</protein>
<gene>
    <name evidence="1" type="ORF">CDL15_Pgr004607</name>
</gene>
<proteinExistence type="predicted"/>
<name>A0A218WR54_PUNGR</name>
<dbReference type="EMBL" id="MTKT01003433">
    <property type="protein sequence ID" value="OWM74840.1"/>
    <property type="molecule type" value="Genomic_DNA"/>
</dbReference>